<dbReference type="KEGG" id="mpp:MICPUCDRAFT_35994"/>
<evidence type="ECO:0000256" key="7">
    <source>
        <dbReference type="ARBA" id="ARBA00023128"/>
    </source>
</evidence>
<evidence type="ECO:0000256" key="6">
    <source>
        <dbReference type="ARBA" id="ARBA00022982"/>
    </source>
</evidence>
<dbReference type="PANTHER" id="PTHR12964:SF0">
    <property type="entry name" value="NADH DEHYDROGENASE [UBIQUINONE] 1 ALPHA SUBCOMPLEX SUBUNIT 6"/>
    <property type="match status" value="1"/>
</dbReference>
<evidence type="ECO:0000313" key="10">
    <source>
        <dbReference type="Proteomes" id="UP000001876"/>
    </source>
</evidence>
<dbReference type="RefSeq" id="XP_003062486.1">
    <property type="nucleotide sequence ID" value="XM_003062440.1"/>
</dbReference>
<comment type="similarity">
    <text evidence="2">Belongs to the complex I LYR family.</text>
</comment>
<proteinExistence type="inferred from homology"/>
<evidence type="ECO:0000256" key="1">
    <source>
        <dbReference type="ARBA" id="ARBA00004443"/>
    </source>
</evidence>
<dbReference type="GeneID" id="9688173"/>
<dbReference type="InterPro" id="IPR045299">
    <property type="entry name" value="Complex1_LYR_NDUFA6_LYRM6"/>
</dbReference>
<gene>
    <name evidence="9" type="ORF">MICPUCDRAFT_35994</name>
</gene>
<name>C1N453_MICPC</name>
<dbReference type="Proteomes" id="UP000001876">
    <property type="component" value="Unassembled WGS sequence"/>
</dbReference>
<accession>C1N453</accession>
<keyword evidence="7" id="KW-0496">Mitochondrion</keyword>
<dbReference type="EMBL" id="GG663746">
    <property type="protein sequence ID" value="EEH53305.1"/>
    <property type="molecule type" value="Genomic_DNA"/>
</dbReference>
<dbReference type="GO" id="GO:0006979">
    <property type="term" value="P:response to oxidative stress"/>
    <property type="evidence" value="ECO:0007669"/>
    <property type="project" value="TreeGrafter"/>
</dbReference>
<dbReference type="PANTHER" id="PTHR12964">
    <property type="entry name" value="NADH-UBIQUINONE OXIDOREDUCTASE B14 SUBUNIT"/>
    <property type="match status" value="1"/>
</dbReference>
<evidence type="ECO:0000313" key="9">
    <source>
        <dbReference type="EMBL" id="EEH53305.1"/>
    </source>
</evidence>
<dbReference type="CDD" id="cd20266">
    <property type="entry name" value="Complex1_LYR_NDUFA6_LYRM6"/>
    <property type="match status" value="1"/>
</dbReference>
<keyword evidence="4" id="KW-0679">Respiratory chain</keyword>
<sequence>MGQSEVLSAPAGAPVFSASLAEAKARARQFYRELCREVPWVMRTYWLEEVTTPAKFRAQLANEFRRRVLYTGPHTTPVIDVMLFKANQEMVTVAAHHFQRHHLITKYVAPESNVIDKARARGEKPKSAFLSAFLGGKATEPNGGIPKDF</sequence>
<dbReference type="InterPro" id="IPR016488">
    <property type="entry name" value="NADH_Ub_cplx-1_asu_su-6"/>
</dbReference>
<dbReference type="GO" id="GO:0005743">
    <property type="term" value="C:mitochondrial inner membrane"/>
    <property type="evidence" value="ECO:0007669"/>
    <property type="project" value="UniProtKB-SubCell"/>
</dbReference>
<protein>
    <submittedName>
        <fullName evidence="9">Predicted protein</fullName>
    </submittedName>
</protein>
<keyword evidence="3" id="KW-0813">Transport</keyword>
<keyword evidence="8" id="KW-0472">Membrane</keyword>
<reference evidence="9 10" key="1">
    <citation type="journal article" date="2009" name="Science">
        <title>Green evolution and dynamic adaptations revealed by genomes of the marine picoeukaryotes Micromonas.</title>
        <authorList>
            <person name="Worden A.Z."/>
            <person name="Lee J.H."/>
            <person name="Mock T."/>
            <person name="Rouze P."/>
            <person name="Simmons M.P."/>
            <person name="Aerts A.L."/>
            <person name="Allen A.E."/>
            <person name="Cuvelier M.L."/>
            <person name="Derelle E."/>
            <person name="Everett M.V."/>
            <person name="Foulon E."/>
            <person name="Grimwood J."/>
            <person name="Gundlach H."/>
            <person name="Henrissat B."/>
            <person name="Napoli C."/>
            <person name="McDonald S.M."/>
            <person name="Parker M.S."/>
            <person name="Rombauts S."/>
            <person name="Salamov A."/>
            <person name="Von Dassow P."/>
            <person name="Badger J.H."/>
            <person name="Coutinho P.M."/>
            <person name="Demir E."/>
            <person name="Dubchak I."/>
            <person name="Gentemann C."/>
            <person name="Eikrem W."/>
            <person name="Gready J.E."/>
            <person name="John U."/>
            <person name="Lanier W."/>
            <person name="Lindquist E.A."/>
            <person name="Lucas S."/>
            <person name="Mayer K.F."/>
            <person name="Moreau H."/>
            <person name="Not F."/>
            <person name="Otillar R."/>
            <person name="Panaud O."/>
            <person name="Pangilinan J."/>
            <person name="Paulsen I."/>
            <person name="Piegu B."/>
            <person name="Poliakov A."/>
            <person name="Robbens S."/>
            <person name="Schmutz J."/>
            <person name="Toulza E."/>
            <person name="Wyss T."/>
            <person name="Zelensky A."/>
            <person name="Zhou K."/>
            <person name="Armbrust E.V."/>
            <person name="Bhattacharya D."/>
            <person name="Goodenough U.W."/>
            <person name="Van de Peer Y."/>
            <person name="Grigoriev I.V."/>
        </authorList>
    </citation>
    <scope>NUCLEOTIDE SEQUENCE [LARGE SCALE GENOMIC DNA]</scope>
    <source>
        <strain evidence="9 10">CCMP1545</strain>
    </source>
</reference>
<dbReference type="eggNOG" id="KOG3426">
    <property type="taxonomic scope" value="Eukaryota"/>
</dbReference>
<evidence type="ECO:0000256" key="2">
    <source>
        <dbReference type="ARBA" id="ARBA00009508"/>
    </source>
</evidence>
<evidence type="ECO:0000256" key="8">
    <source>
        <dbReference type="ARBA" id="ARBA00023136"/>
    </source>
</evidence>
<keyword evidence="10" id="KW-1185">Reference proteome</keyword>
<keyword evidence="5" id="KW-0999">Mitochondrion inner membrane</keyword>
<dbReference type="GO" id="GO:0045271">
    <property type="term" value="C:respiratory chain complex I"/>
    <property type="evidence" value="ECO:0007669"/>
    <property type="project" value="InterPro"/>
</dbReference>
<keyword evidence="6" id="KW-0249">Electron transport</keyword>
<organism evidence="10">
    <name type="scientific">Micromonas pusilla (strain CCMP1545)</name>
    <name type="common">Picoplanktonic green alga</name>
    <dbReference type="NCBI Taxonomy" id="564608"/>
    <lineage>
        <taxon>Eukaryota</taxon>
        <taxon>Viridiplantae</taxon>
        <taxon>Chlorophyta</taxon>
        <taxon>Mamiellophyceae</taxon>
        <taxon>Mamiellales</taxon>
        <taxon>Mamiellaceae</taxon>
        <taxon>Micromonas</taxon>
    </lineage>
</organism>
<dbReference type="OrthoDB" id="14535at2759"/>
<comment type="subcellular location">
    <subcellularLocation>
        <location evidence="1">Mitochondrion inner membrane</location>
        <topology evidence="1">Peripheral membrane protein</topology>
        <orientation evidence="1">Matrix side</orientation>
    </subcellularLocation>
</comment>
<evidence type="ECO:0000256" key="3">
    <source>
        <dbReference type="ARBA" id="ARBA00022448"/>
    </source>
</evidence>
<evidence type="ECO:0000256" key="4">
    <source>
        <dbReference type="ARBA" id="ARBA00022660"/>
    </source>
</evidence>
<dbReference type="STRING" id="564608.C1N453"/>
<evidence type="ECO:0000256" key="5">
    <source>
        <dbReference type="ARBA" id="ARBA00022792"/>
    </source>
</evidence>
<dbReference type="AlphaFoldDB" id="C1N453"/>
<dbReference type="OMA" id="NLHEVAT"/>